<name>A4BCQ9_9GAMM</name>
<proteinExistence type="predicted"/>
<dbReference type="PANTHER" id="PTHR44942:SF4">
    <property type="entry name" value="METHYLTRANSFERASE TYPE 11 DOMAIN-CONTAINING PROTEIN"/>
    <property type="match status" value="1"/>
</dbReference>
<keyword evidence="5" id="KW-1185">Reference proteome</keyword>
<comment type="caution">
    <text evidence="4">The sequence shown here is derived from an EMBL/GenBank/DDBJ whole genome shotgun (WGS) entry which is preliminary data.</text>
</comment>
<evidence type="ECO:0000259" key="3">
    <source>
        <dbReference type="Pfam" id="PF13649"/>
    </source>
</evidence>
<protein>
    <recommendedName>
        <fullName evidence="3">Methyltransferase domain-containing protein</fullName>
    </recommendedName>
</protein>
<feature type="domain" description="Methyltransferase" evidence="3">
    <location>
        <begin position="40"/>
        <end position="118"/>
    </location>
</feature>
<keyword evidence="2" id="KW-0808">Transferase</keyword>
<evidence type="ECO:0000256" key="2">
    <source>
        <dbReference type="ARBA" id="ARBA00022679"/>
    </source>
</evidence>
<dbReference type="InterPro" id="IPR051052">
    <property type="entry name" value="Diverse_substrate_MTase"/>
</dbReference>
<dbReference type="GO" id="GO:0032259">
    <property type="term" value="P:methylation"/>
    <property type="evidence" value="ECO:0007669"/>
    <property type="project" value="UniProtKB-KW"/>
</dbReference>
<dbReference type="OrthoDB" id="9797252at2"/>
<sequence length="244" mass="27881">MTYFSTDQAAVRYARFRPKVHDVVREWLAGFIDLPVPRALDVACGTGDSTQALIPIVDDVIGIDQSNDMLAQARAQNLTVHCLPYQQASSLGRFQLITTCMAFHWFDRDEAIEAYKQASEPGALWLNYNFAFAGSEHCEAFNRWFEQTYLTMFPTPKRNPPMAAIDQDAELEKLSEGEGELPIRLSRDALVGYLTTQSNIEAAVVAGQTYEQIESTLHQAFAEMPMDEHFRYRFHYELYRYQPC</sequence>
<dbReference type="RefSeq" id="WP_008045601.1">
    <property type="nucleotide sequence ID" value="NZ_CH724152.1"/>
</dbReference>
<organism evidence="4 5">
    <name type="scientific">Reinekea blandensis MED297</name>
    <dbReference type="NCBI Taxonomy" id="314283"/>
    <lineage>
        <taxon>Bacteria</taxon>
        <taxon>Pseudomonadati</taxon>
        <taxon>Pseudomonadota</taxon>
        <taxon>Gammaproteobacteria</taxon>
        <taxon>Oceanospirillales</taxon>
        <taxon>Saccharospirillaceae</taxon>
        <taxon>Reinekea</taxon>
    </lineage>
</organism>
<dbReference type="CDD" id="cd02440">
    <property type="entry name" value="AdoMet_MTases"/>
    <property type="match status" value="1"/>
</dbReference>
<dbReference type="PANTHER" id="PTHR44942">
    <property type="entry name" value="METHYLTRANSF_11 DOMAIN-CONTAINING PROTEIN"/>
    <property type="match status" value="1"/>
</dbReference>
<dbReference type="InterPro" id="IPR029063">
    <property type="entry name" value="SAM-dependent_MTases_sf"/>
</dbReference>
<dbReference type="HOGENOM" id="CLU_1084890_0_0_6"/>
<dbReference type="SUPFAM" id="SSF53335">
    <property type="entry name" value="S-adenosyl-L-methionine-dependent methyltransferases"/>
    <property type="match status" value="1"/>
</dbReference>
<evidence type="ECO:0000313" key="4">
    <source>
        <dbReference type="EMBL" id="EAR09991.1"/>
    </source>
</evidence>
<dbReference type="Pfam" id="PF13649">
    <property type="entry name" value="Methyltransf_25"/>
    <property type="match status" value="1"/>
</dbReference>
<evidence type="ECO:0000313" key="5">
    <source>
        <dbReference type="Proteomes" id="UP000005953"/>
    </source>
</evidence>
<keyword evidence="1" id="KW-0489">Methyltransferase</keyword>
<dbReference type="GO" id="GO:0008168">
    <property type="term" value="F:methyltransferase activity"/>
    <property type="evidence" value="ECO:0007669"/>
    <property type="project" value="UniProtKB-KW"/>
</dbReference>
<accession>A4BCQ9</accession>
<dbReference type="Proteomes" id="UP000005953">
    <property type="component" value="Unassembled WGS sequence"/>
</dbReference>
<dbReference type="EMBL" id="AAOE01000006">
    <property type="protein sequence ID" value="EAR09991.1"/>
    <property type="molecule type" value="Genomic_DNA"/>
</dbReference>
<dbReference type="InterPro" id="IPR041698">
    <property type="entry name" value="Methyltransf_25"/>
</dbReference>
<reference evidence="4 5" key="1">
    <citation type="submission" date="2006-02" db="EMBL/GenBank/DDBJ databases">
        <authorList>
            <person name="Pinhassi J."/>
            <person name="Pedros-Alio C."/>
            <person name="Ferriera S."/>
            <person name="Johnson J."/>
            <person name="Kravitz S."/>
            <person name="Halpern A."/>
            <person name="Remington K."/>
            <person name="Beeson K."/>
            <person name="Tran B."/>
            <person name="Rogers Y.-H."/>
            <person name="Friedman R."/>
            <person name="Venter J.C."/>
        </authorList>
    </citation>
    <scope>NUCLEOTIDE SEQUENCE [LARGE SCALE GENOMIC DNA]</scope>
    <source>
        <strain evidence="4 5">MED297</strain>
    </source>
</reference>
<dbReference type="Gene3D" id="3.40.50.150">
    <property type="entry name" value="Vaccinia Virus protein VP39"/>
    <property type="match status" value="1"/>
</dbReference>
<gene>
    <name evidence="4" type="ORF">MED297_07881</name>
</gene>
<dbReference type="STRING" id="314283.MED297_07881"/>
<dbReference type="AlphaFoldDB" id="A4BCQ9"/>
<evidence type="ECO:0000256" key="1">
    <source>
        <dbReference type="ARBA" id="ARBA00022603"/>
    </source>
</evidence>